<protein>
    <submittedName>
        <fullName evidence="2">S1 family RNA-binding protein</fullName>
    </submittedName>
</protein>
<gene>
    <name evidence="2" type="ORF">BARAN1_1232</name>
</gene>
<dbReference type="GO" id="GO:0003676">
    <property type="term" value="F:nucleic acid binding"/>
    <property type="evidence" value="ECO:0007669"/>
    <property type="project" value="InterPro"/>
</dbReference>
<accession>A0A2X3MMS2</accession>
<dbReference type="SUPFAM" id="SSF50249">
    <property type="entry name" value="Nucleic acid-binding proteins"/>
    <property type="match status" value="1"/>
</dbReference>
<dbReference type="Pfam" id="PF00575">
    <property type="entry name" value="S1"/>
    <property type="match status" value="1"/>
</dbReference>
<evidence type="ECO:0000259" key="1">
    <source>
        <dbReference type="PROSITE" id="PS50126"/>
    </source>
</evidence>
<dbReference type="InterPro" id="IPR003029">
    <property type="entry name" value="S1_domain"/>
</dbReference>
<dbReference type="Gene3D" id="2.40.50.140">
    <property type="entry name" value="Nucleic acid-binding proteins"/>
    <property type="match status" value="1"/>
</dbReference>
<dbReference type="KEGG" id="bana:BARAN1_1232"/>
<name>A0A2X3MMS2_9BACT</name>
<dbReference type="EMBL" id="LS483254">
    <property type="protein sequence ID" value="SQD93254.1"/>
    <property type="molecule type" value="Genomic_DNA"/>
</dbReference>
<dbReference type="RefSeq" id="WP_122031644.1">
    <property type="nucleotide sequence ID" value="NZ_LS483254.1"/>
</dbReference>
<dbReference type="AlphaFoldDB" id="A0A2X3MMS2"/>
<dbReference type="OrthoDB" id="9810507at2"/>
<dbReference type="Proteomes" id="UP000249818">
    <property type="component" value="Chromosome BARAN1"/>
</dbReference>
<dbReference type="PROSITE" id="PS50126">
    <property type="entry name" value="S1"/>
    <property type="match status" value="1"/>
</dbReference>
<reference evidence="3" key="1">
    <citation type="submission" date="2018-05" db="EMBL/GenBank/DDBJ databases">
        <authorList>
            <person name="Hao L."/>
        </authorList>
    </citation>
    <scope>NUCLEOTIDE SEQUENCE [LARGE SCALE GENOMIC DNA]</scope>
</reference>
<evidence type="ECO:0000313" key="3">
    <source>
        <dbReference type="Proteomes" id="UP000249818"/>
    </source>
</evidence>
<evidence type="ECO:0000313" key="2">
    <source>
        <dbReference type="EMBL" id="SQD93254.1"/>
    </source>
</evidence>
<dbReference type="InterPro" id="IPR012340">
    <property type="entry name" value="NA-bd_OB-fold"/>
</dbReference>
<feature type="domain" description="S1 motif" evidence="1">
    <location>
        <begin position="8"/>
        <end position="76"/>
    </location>
</feature>
<dbReference type="SMART" id="SM00316">
    <property type="entry name" value="S1"/>
    <property type="match status" value="1"/>
</dbReference>
<organism evidence="2 3">
    <name type="scientific">Candidatus Bipolaricaulis anaerobius</name>
    <dbReference type="NCBI Taxonomy" id="2026885"/>
    <lineage>
        <taxon>Bacteria</taxon>
        <taxon>Candidatus Bipolaricaulota</taxon>
        <taxon>Candidatus Bipolaricaulia</taxon>
        <taxon>Candidatus Bipolaricaulales</taxon>
        <taxon>Candidatus Bipolaricaulaceae</taxon>
        <taxon>Candidatus Bipolaricaulis</taxon>
    </lineage>
</organism>
<sequence length="149" mass="16332">MTPNPRVGDLALGKVLEIQLNGVLIGFPEGGVGFLHTSEIPTVGDGPGGRALIVGQEVLVKVIGLDRLDRPTLSLRRVTDQDRDALAYHREAIEFRSALNSRAGATPLPAEPEERVERRLEAWLKATDAALGRLKRRHGDRTSKRLELD</sequence>
<keyword evidence="3" id="KW-1185">Reference proteome</keyword>
<proteinExistence type="predicted"/>
<dbReference type="CDD" id="cd00164">
    <property type="entry name" value="S1_like"/>
    <property type="match status" value="1"/>
</dbReference>